<reference evidence="2" key="1">
    <citation type="submission" date="2020-01" db="EMBL/GenBank/DDBJ databases">
        <authorList>
            <person name="Mishra B."/>
        </authorList>
    </citation>
    <scope>NUCLEOTIDE SEQUENCE [LARGE SCALE GENOMIC DNA]</scope>
</reference>
<dbReference type="AlphaFoldDB" id="A0A6D2KEX1"/>
<dbReference type="InterPro" id="IPR005174">
    <property type="entry name" value="KIB1-4_b-propeller"/>
</dbReference>
<dbReference type="PANTHER" id="PTHR44259">
    <property type="entry name" value="OS07G0183000 PROTEIN-RELATED"/>
    <property type="match status" value="1"/>
</dbReference>
<comment type="caution">
    <text evidence="2">The sequence shown here is derived from an EMBL/GenBank/DDBJ whole genome shotgun (WGS) entry which is preliminary data.</text>
</comment>
<evidence type="ECO:0000313" key="2">
    <source>
        <dbReference type="EMBL" id="CAA7051638.1"/>
    </source>
</evidence>
<feature type="domain" description="KIB1-4 beta-propeller" evidence="1">
    <location>
        <begin position="69"/>
        <end position="324"/>
    </location>
</feature>
<evidence type="ECO:0000259" key="1">
    <source>
        <dbReference type="Pfam" id="PF03478"/>
    </source>
</evidence>
<sequence>MSLLLNQPPKLCFRKPVLVRSSSSSSSYLPQTLPDAIVCVDPCRPHLVTFVAKKDGDMTPLEKKAPMEVMERIGIIGTSNGWLATFQEDRVHLIEHPTPSFEFDSKSVWLPPVVTLPLCQTQMVTNMAMSSSSPEEEDFVVALKFLGPQLSFCRPAAGPYSEWINMRIENPCFFSSRIMFSKKDGVFRIPGSGGHLIGSWDLTGKQNQTPQIKRLRFENIPKMTKTKLEILDSCDTSEHLVESTTTGETFMIKWYKKTVPKTIKGIERLETKALMVFKLEEEEGHAVYTQDIGNLVIFLTKSETLCVPASSVPAMRPNHVKILDVDETAVVDLAAQM</sequence>
<protein>
    <recommendedName>
        <fullName evidence="1">KIB1-4 beta-propeller domain-containing protein</fullName>
    </recommendedName>
</protein>
<dbReference type="Proteomes" id="UP000467841">
    <property type="component" value="Unassembled WGS sequence"/>
</dbReference>
<dbReference type="PANTHER" id="PTHR44259:SF93">
    <property type="entry name" value="PROTEIN, PUTATIVE (DUF295)-RELATED"/>
    <property type="match status" value="1"/>
</dbReference>
<dbReference type="OrthoDB" id="1024590at2759"/>
<accession>A0A6D2KEX1</accession>
<evidence type="ECO:0000313" key="3">
    <source>
        <dbReference type="Proteomes" id="UP000467841"/>
    </source>
</evidence>
<dbReference type="InterPro" id="IPR050942">
    <property type="entry name" value="F-box_BR-signaling"/>
</dbReference>
<proteinExistence type="predicted"/>
<dbReference type="EMBL" id="CACVBM020001484">
    <property type="protein sequence ID" value="CAA7051638.1"/>
    <property type="molecule type" value="Genomic_DNA"/>
</dbReference>
<keyword evidence="3" id="KW-1185">Reference proteome</keyword>
<dbReference type="Pfam" id="PF03478">
    <property type="entry name" value="Beta-prop_KIB1-4"/>
    <property type="match status" value="1"/>
</dbReference>
<organism evidence="2 3">
    <name type="scientific">Microthlaspi erraticum</name>
    <dbReference type="NCBI Taxonomy" id="1685480"/>
    <lineage>
        <taxon>Eukaryota</taxon>
        <taxon>Viridiplantae</taxon>
        <taxon>Streptophyta</taxon>
        <taxon>Embryophyta</taxon>
        <taxon>Tracheophyta</taxon>
        <taxon>Spermatophyta</taxon>
        <taxon>Magnoliopsida</taxon>
        <taxon>eudicotyledons</taxon>
        <taxon>Gunneridae</taxon>
        <taxon>Pentapetalae</taxon>
        <taxon>rosids</taxon>
        <taxon>malvids</taxon>
        <taxon>Brassicales</taxon>
        <taxon>Brassicaceae</taxon>
        <taxon>Coluteocarpeae</taxon>
        <taxon>Microthlaspi</taxon>
    </lineage>
</organism>
<gene>
    <name evidence="2" type="ORF">MERR_LOCUS38873</name>
</gene>
<name>A0A6D2KEX1_9BRAS</name>